<dbReference type="InterPro" id="IPR001515">
    <property type="entry name" value="Ribosomal_eL32"/>
</dbReference>
<sequence length="138" mass="15887">MAQPVAQLENVLAEINTSKCKKTFNRFKSDRFKRVKPSWRHPRGIDNRVRRKYRGTISMPNKGFKTAGVIKNLTPDGYRKVMVSNVRELEALTSLNMYYCAEIRHGVGAKKRIEIVSKADEYNILVTNRTGKLVEDTK</sequence>
<dbReference type="PANTHER" id="PTHR23413">
    <property type="entry name" value="60S RIBOSOMAL PROTEIN L32 AND DNA-DIRECTED RNA POLYMERASE II, SUBUNIT N"/>
    <property type="match status" value="1"/>
</dbReference>
<dbReference type="SUPFAM" id="SSF52042">
    <property type="entry name" value="Ribosomal protein L32e"/>
    <property type="match status" value="1"/>
</dbReference>
<organism evidence="4 5">
    <name type="scientific">Vavraia culicis (isolate floridensis)</name>
    <name type="common">Microsporidian parasite</name>
    <dbReference type="NCBI Taxonomy" id="948595"/>
    <lineage>
        <taxon>Eukaryota</taxon>
        <taxon>Fungi</taxon>
        <taxon>Fungi incertae sedis</taxon>
        <taxon>Microsporidia</taxon>
        <taxon>Pleistophoridae</taxon>
        <taxon>Vavraia</taxon>
    </lineage>
</organism>
<evidence type="ECO:0000313" key="5">
    <source>
        <dbReference type="Proteomes" id="UP000011081"/>
    </source>
</evidence>
<dbReference type="STRING" id="948595.L2GUR7"/>
<dbReference type="InParanoid" id="L2GUR7"/>
<proteinExistence type="inferred from homology"/>
<dbReference type="HOGENOM" id="CLU_071479_4_1_1"/>
<evidence type="ECO:0000256" key="1">
    <source>
        <dbReference type="ARBA" id="ARBA00008431"/>
    </source>
</evidence>
<dbReference type="PANTHER" id="PTHR23413:SF1">
    <property type="entry name" value="RIBOSOMAL PROTEIN L32"/>
    <property type="match status" value="1"/>
</dbReference>
<dbReference type="GO" id="GO:0022625">
    <property type="term" value="C:cytosolic large ribosomal subunit"/>
    <property type="evidence" value="ECO:0007669"/>
    <property type="project" value="TreeGrafter"/>
</dbReference>
<gene>
    <name evidence="4" type="ORF">VCUG_01390</name>
</gene>
<dbReference type="AlphaFoldDB" id="L2GUR7"/>
<evidence type="ECO:0000256" key="2">
    <source>
        <dbReference type="ARBA" id="ARBA00022980"/>
    </source>
</evidence>
<keyword evidence="2" id="KW-0689">Ribosomal protein</keyword>
<dbReference type="RefSeq" id="XP_008074410.1">
    <property type="nucleotide sequence ID" value="XM_008076219.1"/>
</dbReference>
<evidence type="ECO:0000313" key="4">
    <source>
        <dbReference type="EMBL" id="ELA47117.1"/>
    </source>
</evidence>
<dbReference type="OrthoDB" id="268693at2759"/>
<dbReference type="InterPro" id="IPR036351">
    <property type="entry name" value="Ribosomal_eL32_sf"/>
</dbReference>
<dbReference type="VEuPathDB" id="MicrosporidiaDB:VCUG_01390"/>
<dbReference type="GO" id="GO:0006412">
    <property type="term" value="P:translation"/>
    <property type="evidence" value="ECO:0007669"/>
    <property type="project" value="InterPro"/>
</dbReference>
<evidence type="ECO:0000256" key="3">
    <source>
        <dbReference type="ARBA" id="ARBA00023274"/>
    </source>
</evidence>
<dbReference type="Proteomes" id="UP000011081">
    <property type="component" value="Unassembled WGS sequence"/>
</dbReference>
<name>L2GUR7_VAVCU</name>
<dbReference type="GO" id="GO:0003735">
    <property type="term" value="F:structural constituent of ribosome"/>
    <property type="evidence" value="ECO:0007669"/>
    <property type="project" value="InterPro"/>
</dbReference>
<comment type="similarity">
    <text evidence="1">Belongs to the eukaryotic ribosomal protein eL32 family.</text>
</comment>
<protein>
    <recommendedName>
        <fullName evidence="6">60S ribosomal protein L32</fullName>
    </recommendedName>
</protein>
<keyword evidence="5" id="KW-1185">Reference proteome</keyword>
<evidence type="ECO:0008006" key="6">
    <source>
        <dbReference type="Google" id="ProtNLM"/>
    </source>
</evidence>
<keyword evidence="3" id="KW-0687">Ribonucleoprotein</keyword>
<dbReference type="SMART" id="SM01393">
    <property type="entry name" value="Ribosomal_L32e"/>
    <property type="match status" value="1"/>
</dbReference>
<reference evidence="5" key="1">
    <citation type="submission" date="2011-03" db="EMBL/GenBank/DDBJ databases">
        <title>The genome sequence of Vavraia culicis strain floridensis.</title>
        <authorList>
            <consortium name="The Broad Institute Genome Sequencing Platform"/>
            <person name="Cuomo C."/>
            <person name="Becnel J."/>
            <person name="Sanscrainte N."/>
            <person name="Young S.K."/>
            <person name="Zeng Q."/>
            <person name="Gargeya S."/>
            <person name="Fitzgerald M."/>
            <person name="Haas B."/>
            <person name="Abouelleil A."/>
            <person name="Alvarado L."/>
            <person name="Arachchi H.M."/>
            <person name="Berlin A."/>
            <person name="Chapman S.B."/>
            <person name="Gearin G."/>
            <person name="Goldberg J."/>
            <person name="Griggs A."/>
            <person name="Gujja S."/>
            <person name="Hansen M."/>
            <person name="Heiman D."/>
            <person name="Howarth C."/>
            <person name="Larimer J."/>
            <person name="Lui A."/>
            <person name="MacDonald P.J.P."/>
            <person name="McCowen C."/>
            <person name="Montmayeur A."/>
            <person name="Murphy C."/>
            <person name="Neiman D."/>
            <person name="Pearson M."/>
            <person name="Priest M."/>
            <person name="Roberts A."/>
            <person name="Saif S."/>
            <person name="Shea T."/>
            <person name="Sisk P."/>
            <person name="Stolte C."/>
            <person name="Sykes S."/>
            <person name="Wortman J."/>
            <person name="Nusbaum C."/>
            <person name="Birren B."/>
        </authorList>
    </citation>
    <scope>NUCLEOTIDE SEQUENCE [LARGE SCALE GENOMIC DNA]</scope>
    <source>
        <strain evidence="5">floridensis</strain>
    </source>
</reference>
<accession>L2GUR7</accession>
<dbReference type="FunCoup" id="L2GUR7">
    <property type="interactions" value="229"/>
</dbReference>
<dbReference type="CDD" id="cd00513">
    <property type="entry name" value="Ribosomal_L32_L32e"/>
    <property type="match status" value="1"/>
</dbReference>
<dbReference type="OMA" id="HPSGYEE"/>
<dbReference type="EMBL" id="GL877424">
    <property type="protein sequence ID" value="ELA47117.1"/>
    <property type="molecule type" value="Genomic_DNA"/>
</dbReference>
<dbReference type="GeneID" id="19879268"/>
<dbReference type="Pfam" id="PF01655">
    <property type="entry name" value="Ribosomal_L32e"/>
    <property type="match status" value="1"/>
</dbReference>